<evidence type="ECO:0000313" key="2">
    <source>
        <dbReference type="Proteomes" id="UP000053024"/>
    </source>
</evidence>
<dbReference type="EMBL" id="LMWX01000027">
    <property type="protein sequence ID" value="KUN83554.1"/>
    <property type="molecule type" value="Genomic_DNA"/>
</dbReference>
<proteinExistence type="predicted"/>
<name>A0A101T0Z1_9ACTN</name>
<organism evidence="1 2">
    <name type="scientific">Streptomyces bungoensis</name>
    <dbReference type="NCBI Taxonomy" id="285568"/>
    <lineage>
        <taxon>Bacteria</taxon>
        <taxon>Bacillati</taxon>
        <taxon>Actinomycetota</taxon>
        <taxon>Actinomycetes</taxon>
        <taxon>Kitasatosporales</taxon>
        <taxon>Streptomycetaceae</taxon>
        <taxon>Streptomyces</taxon>
    </lineage>
</organism>
<dbReference type="Proteomes" id="UP000053024">
    <property type="component" value="Unassembled WGS sequence"/>
</dbReference>
<evidence type="ECO:0000313" key="1">
    <source>
        <dbReference type="EMBL" id="KUN83554.1"/>
    </source>
</evidence>
<protein>
    <submittedName>
        <fullName evidence="1">Uncharacterized protein</fullName>
    </submittedName>
</protein>
<dbReference type="RefSeq" id="WP_061922818.1">
    <property type="nucleotide sequence ID" value="NZ_JBEYBH010000011.1"/>
</dbReference>
<dbReference type="STRING" id="285568.AQJ66_18200"/>
<sequence>MQAIPRTVTAIHDALPPARREEFHAAVTRAAQGDERDAVMTVWWLEAMFEAVPDRDQRLDDTVAAVGLVALEPEAED</sequence>
<dbReference type="AlphaFoldDB" id="A0A101T0Z1"/>
<accession>A0A101T0Z1</accession>
<keyword evidence="2" id="KW-1185">Reference proteome</keyword>
<comment type="caution">
    <text evidence="1">The sequence shown here is derived from an EMBL/GenBank/DDBJ whole genome shotgun (WGS) entry which is preliminary data.</text>
</comment>
<gene>
    <name evidence="1" type="ORF">AQJ66_18200</name>
</gene>
<dbReference type="OrthoDB" id="3854670at2"/>
<reference evidence="1 2" key="1">
    <citation type="submission" date="2015-10" db="EMBL/GenBank/DDBJ databases">
        <title>Draft genome sequence of Streptomyces bungoensis DSM 41781, type strain for the species Streptomyces bungoensis.</title>
        <authorList>
            <person name="Ruckert C."/>
            <person name="Winkler A."/>
            <person name="Kalinowski J."/>
            <person name="Kampfer P."/>
            <person name="Glaeser S."/>
        </authorList>
    </citation>
    <scope>NUCLEOTIDE SEQUENCE [LARGE SCALE GENOMIC DNA]</scope>
    <source>
        <strain evidence="1 2">DSM 41781</strain>
    </source>
</reference>